<dbReference type="PANTHER" id="PTHR23138:SF87">
    <property type="entry name" value="E3 SUMO-PROTEIN LIGASE RANBP2"/>
    <property type="match status" value="1"/>
</dbReference>
<dbReference type="Gene3D" id="2.30.29.30">
    <property type="entry name" value="Pleckstrin-homology domain (PH domain)/Phosphotyrosine-binding domain (PTB)"/>
    <property type="match status" value="1"/>
</dbReference>
<dbReference type="OrthoDB" id="2357150at2759"/>
<feature type="compositionally biased region" description="Basic and acidic residues" evidence="1">
    <location>
        <begin position="172"/>
        <end position="202"/>
    </location>
</feature>
<dbReference type="PROSITE" id="PS50196">
    <property type="entry name" value="RANBD1"/>
    <property type="match status" value="1"/>
</dbReference>
<dbReference type="EMBL" id="KN837298">
    <property type="protein sequence ID" value="KIJ28790.1"/>
    <property type="molecule type" value="Genomic_DNA"/>
</dbReference>
<dbReference type="InterPro" id="IPR000156">
    <property type="entry name" value="Ran_bind_dom"/>
</dbReference>
<evidence type="ECO:0000259" key="2">
    <source>
        <dbReference type="PROSITE" id="PS50196"/>
    </source>
</evidence>
<dbReference type="Pfam" id="PF00638">
    <property type="entry name" value="Ran_BP1"/>
    <property type="match status" value="1"/>
</dbReference>
<dbReference type="InterPro" id="IPR011993">
    <property type="entry name" value="PH-like_dom_sf"/>
</dbReference>
<dbReference type="InterPro" id="IPR045255">
    <property type="entry name" value="RanBP1-like"/>
</dbReference>
<proteinExistence type="predicted"/>
<feature type="domain" description="RanBD1" evidence="2">
    <location>
        <begin position="10"/>
        <end position="147"/>
    </location>
</feature>
<sequence length="202" mass="23185">MSDPFADPQQNKPVIKLTDQVQIKSHEEDEDVVFKMRAKLFRFDTETTEWKERGTGELRLFAHKEHKKLRLVMRRDKTLKVCANHLITEDMKLQPNIGSDRSWVYRCHADISEGEPSNETLAVRFGNSENANLFKEVFEKAQEANAEIFAKEKETQDASEEKAEEATTPTKETVELKPEESSESKPAEEEAKTEEVAKEEAA</sequence>
<dbReference type="AlphaFoldDB" id="A0A0C9UU98"/>
<dbReference type="Proteomes" id="UP000054279">
    <property type="component" value="Unassembled WGS sequence"/>
</dbReference>
<evidence type="ECO:0000313" key="4">
    <source>
        <dbReference type="Proteomes" id="UP000054279"/>
    </source>
</evidence>
<feature type="compositionally biased region" description="Basic and acidic residues" evidence="1">
    <location>
        <begin position="149"/>
        <end position="165"/>
    </location>
</feature>
<dbReference type="SMART" id="SM00160">
    <property type="entry name" value="RanBD"/>
    <property type="match status" value="1"/>
</dbReference>
<accession>A0A0C9UU98</accession>
<dbReference type="CDD" id="cd13179">
    <property type="entry name" value="RanBD_RanBP1"/>
    <property type="match status" value="1"/>
</dbReference>
<dbReference type="GO" id="GO:0006913">
    <property type="term" value="P:nucleocytoplasmic transport"/>
    <property type="evidence" value="ECO:0007669"/>
    <property type="project" value="InterPro"/>
</dbReference>
<dbReference type="HOGENOM" id="CLU_067861_1_1_1"/>
<evidence type="ECO:0000256" key="1">
    <source>
        <dbReference type="SAM" id="MobiDB-lite"/>
    </source>
</evidence>
<name>A0A0C9UU98_SPHS4</name>
<keyword evidence="4" id="KW-1185">Reference proteome</keyword>
<dbReference type="InterPro" id="IPR045256">
    <property type="entry name" value="RanBP1_RanBD"/>
</dbReference>
<dbReference type="SUPFAM" id="SSF50729">
    <property type="entry name" value="PH domain-like"/>
    <property type="match status" value="1"/>
</dbReference>
<gene>
    <name evidence="3" type="ORF">M422DRAFT_37213</name>
</gene>
<dbReference type="FunFam" id="2.30.29.30:FF:000018">
    <property type="entry name" value="E3 SUMO-protein ligase RanBP2"/>
    <property type="match status" value="1"/>
</dbReference>
<dbReference type="GO" id="GO:0005096">
    <property type="term" value="F:GTPase activator activity"/>
    <property type="evidence" value="ECO:0007669"/>
    <property type="project" value="TreeGrafter"/>
</dbReference>
<protein>
    <recommendedName>
        <fullName evidence="2">RanBD1 domain-containing protein</fullName>
    </recommendedName>
</protein>
<feature type="region of interest" description="Disordered" evidence="1">
    <location>
        <begin position="148"/>
        <end position="202"/>
    </location>
</feature>
<dbReference type="GO" id="GO:0005643">
    <property type="term" value="C:nuclear pore"/>
    <property type="evidence" value="ECO:0007669"/>
    <property type="project" value="TreeGrafter"/>
</dbReference>
<dbReference type="PANTHER" id="PTHR23138">
    <property type="entry name" value="RAN BINDING PROTEIN"/>
    <property type="match status" value="1"/>
</dbReference>
<organism evidence="3 4">
    <name type="scientific">Sphaerobolus stellatus (strain SS14)</name>
    <dbReference type="NCBI Taxonomy" id="990650"/>
    <lineage>
        <taxon>Eukaryota</taxon>
        <taxon>Fungi</taxon>
        <taxon>Dikarya</taxon>
        <taxon>Basidiomycota</taxon>
        <taxon>Agaricomycotina</taxon>
        <taxon>Agaricomycetes</taxon>
        <taxon>Phallomycetidae</taxon>
        <taxon>Geastrales</taxon>
        <taxon>Sphaerobolaceae</taxon>
        <taxon>Sphaerobolus</taxon>
    </lineage>
</organism>
<dbReference type="GO" id="GO:0005737">
    <property type="term" value="C:cytoplasm"/>
    <property type="evidence" value="ECO:0007669"/>
    <property type="project" value="TreeGrafter"/>
</dbReference>
<reference evidence="3 4" key="1">
    <citation type="submission" date="2014-06" db="EMBL/GenBank/DDBJ databases">
        <title>Evolutionary Origins and Diversification of the Mycorrhizal Mutualists.</title>
        <authorList>
            <consortium name="DOE Joint Genome Institute"/>
            <consortium name="Mycorrhizal Genomics Consortium"/>
            <person name="Kohler A."/>
            <person name="Kuo A."/>
            <person name="Nagy L.G."/>
            <person name="Floudas D."/>
            <person name="Copeland A."/>
            <person name="Barry K.W."/>
            <person name="Cichocki N."/>
            <person name="Veneault-Fourrey C."/>
            <person name="LaButti K."/>
            <person name="Lindquist E.A."/>
            <person name="Lipzen A."/>
            <person name="Lundell T."/>
            <person name="Morin E."/>
            <person name="Murat C."/>
            <person name="Riley R."/>
            <person name="Ohm R."/>
            <person name="Sun H."/>
            <person name="Tunlid A."/>
            <person name="Henrissat B."/>
            <person name="Grigoriev I.V."/>
            <person name="Hibbett D.S."/>
            <person name="Martin F."/>
        </authorList>
    </citation>
    <scope>NUCLEOTIDE SEQUENCE [LARGE SCALE GENOMIC DNA]</scope>
    <source>
        <strain evidence="3 4">SS14</strain>
    </source>
</reference>
<evidence type="ECO:0000313" key="3">
    <source>
        <dbReference type="EMBL" id="KIJ28790.1"/>
    </source>
</evidence>